<evidence type="ECO:0000313" key="1">
    <source>
        <dbReference type="EMBL" id="KMO32911.1"/>
    </source>
</evidence>
<dbReference type="AlphaFoldDB" id="A0A0J6V264"/>
<protein>
    <submittedName>
        <fullName evidence="1">Uncharacterized protein</fullName>
    </submittedName>
</protein>
<dbReference type="SUPFAM" id="SSF46785">
    <property type="entry name" value="Winged helix' DNA-binding domain"/>
    <property type="match status" value="1"/>
</dbReference>
<dbReference type="Proteomes" id="UP000035929">
    <property type="component" value="Unassembled WGS sequence"/>
</dbReference>
<dbReference type="PATRIC" id="fig|270351.6.peg.851"/>
<gene>
    <name evidence="1" type="ORF">VP06_16685</name>
</gene>
<dbReference type="RefSeq" id="WP_156295644.1">
    <property type="nucleotide sequence ID" value="NZ_LABX01000127.1"/>
</dbReference>
<proteinExistence type="predicted"/>
<organism evidence="1 2">
    <name type="scientific">Methylobacterium aquaticum</name>
    <dbReference type="NCBI Taxonomy" id="270351"/>
    <lineage>
        <taxon>Bacteria</taxon>
        <taxon>Pseudomonadati</taxon>
        <taxon>Pseudomonadota</taxon>
        <taxon>Alphaproteobacteria</taxon>
        <taxon>Hyphomicrobiales</taxon>
        <taxon>Methylobacteriaceae</taxon>
        <taxon>Methylobacterium</taxon>
    </lineage>
</organism>
<evidence type="ECO:0000313" key="2">
    <source>
        <dbReference type="Proteomes" id="UP000035929"/>
    </source>
</evidence>
<accession>A0A0J6V264</accession>
<sequence length="398" mass="44133">MAFLVMARGTLADMKTTAWSTNAIEDRTSISRHLAKEAIERLVKSGLVERKRAGKRPLYVLATDAPRKAKPALTPEEQHVLDKVDAAGGPIWVPKVGRFDQGWNGGNPYALACQLVRKGYLRSEGDQRFGLEFEPSPSDAHEWVWLPSEIIDGAAGETPAVEILRQSQHLPALRLFVDLYHAQSLPRYGGISWRQIRKPYTKRRIGQRGAHIIWGFEPQSAQAWHHPDFVRPHIGEKDGKPSLDPFFHALGIITQAGLAGYVPHLIEADSDEAAILFPYALANLGQKEEQAIAWLAHEAGHAMLAEHQSDNADTEGLLLAPLLPHTGEAQMLGILRMRYQAGTAANVEWLQDNRPRWRETAECLAGLAGKPFPEQAFAISTRDQTEIKSGSTRDQIQG</sequence>
<name>A0A0J6V264_9HYPH</name>
<reference evidence="1 2" key="1">
    <citation type="submission" date="2015-03" db="EMBL/GenBank/DDBJ databases">
        <title>Genome sequencing of Methylobacterium aquaticum DSM16371 type strain.</title>
        <authorList>
            <person name="Chaudhry V."/>
            <person name="Patil P.B."/>
        </authorList>
    </citation>
    <scope>NUCLEOTIDE SEQUENCE [LARGE SCALE GENOMIC DNA]</scope>
    <source>
        <strain evidence="1 2">DSM 16371</strain>
    </source>
</reference>
<dbReference type="OrthoDB" id="8005816at2"/>
<dbReference type="InterPro" id="IPR036390">
    <property type="entry name" value="WH_DNA-bd_sf"/>
</dbReference>
<dbReference type="EMBL" id="LABX01000127">
    <property type="protein sequence ID" value="KMO32911.1"/>
    <property type="molecule type" value="Genomic_DNA"/>
</dbReference>
<comment type="caution">
    <text evidence="1">The sequence shown here is derived from an EMBL/GenBank/DDBJ whole genome shotgun (WGS) entry which is preliminary data.</text>
</comment>